<reference evidence="10 11" key="1">
    <citation type="submission" date="2023-09" db="EMBL/GenBank/DDBJ databases">
        <title>Genomes of two closely related lineages of the louse Polyplax serrata with different host specificities.</title>
        <authorList>
            <person name="Martinu J."/>
            <person name="Tarabai H."/>
            <person name="Stefka J."/>
            <person name="Hypsa V."/>
        </authorList>
    </citation>
    <scope>NUCLEOTIDE SEQUENCE [LARGE SCALE GENOMIC DNA]</scope>
    <source>
        <strain evidence="10">98ZLc_SE</strain>
    </source>
</reference>
<accession>A0ABR1AWK3</accession>
<feature type="transmembrane region" description="Helical" evidence="8">
    <location>
        <begin position="293"/>
        <end position="315"/>
    </location>
</feature>
<dbReference type="SUPFAM" id="SSF103473">
    <property type="entry name" value="MFS general substrate transporter"/>
    <property type="match status" value="1"/>
</dbReference>
<dbReference type="PROSITE" id="PS51465">
    <property type="entry name" value="KAZAL_2"/>
    <property type="match status" value="1"/>
</dbReference>
<keyword evidence="3" id="KW-1003">Cell membrane</keyword>
<keyword evidence="5 8" id="KW-1133">Transmembrane helix</keyword>
<evidence type="ECO:0000256" key="5">
    <source>
        <dbReference type="ARBA" id="ARBA00022989"/>
    </source>
</evidence>
<protein>
    <recommendedName>
        <fullName evidence="8">Solute carrier organic anion transporter family member</fullName>
    </recommendedName>
</protein>
<keyword evidence="7" id="KW-1015">Disulfide bond</keyword>
<dbReference type="Pfam" id="PF03137">
    <property type="entry name" value="OATP"/>
    <property type="match status" value="1"/>
</dbReference>
<dbReference type="InterPro" id="IPR036259">
    <property type="entry name" value="MFS_trans_sf"/>
</dbReference>
<feature type="transmembrane region" description="Helical" evidence="8">
    <location>
        <begin position="636"/>
        <end position="661"/>
    </location>
</feature>
<dbReference type="InterPro" id="IPR036058">
    <property type="entry name" value="Kazal_dom_sf"/>
</dbReference>
<feature type="transmembrane region" description="Helical" evidence="8">
    <location>
        <begin position="598"/>
        <end position="615"/>
    </location>
</feature>
<sequence>MEGGQELTLMSENKMSTFGHLNHTNREPEREKFELSSVLDVRDFELINEKFEVIRRPSMLPKNQLAPSDDPDEHSEMFKDMPLTEETTCGLWCFKSSFLQKFANKKVYVLLYGLLGCFNSATYAYFNGTITSLEKRFRISSRTTGLISVGNDISQIFISVFLSYYAGKGHRPRWIAFGMYTVVLFCLLTALPHALYGPGEDSLQHTIEYGGQVNLNDSETFEFLEKQKRKSLCHANRTVACMEESQDIYPTMILFVAQLIGGVGGSVYYSLGVTYMDDNIQKSKTPVLISFAYFLRMLGPAIGYALASFCLKLYVSPNLHPTINLNDPRWLGAWWLGWLILGGILAFLSALIALFPKTLPRAAVRRAIALEKNKGQPQEPETKPSMKDMMKTIKRLMKNKTYVYNNLASIFYCIGYMPYWIFMPKYIETQYKLSASYSSFVTGTVGLIFSAIGVVLSGIVISRYKPRARILAAWNMFIGVVSVLGMISYMYLGCDNPTELDLSVQDYNVSRSCNIDCKCDYVSYSPVCSEHHETFISPCHAGCTNSYTIGSNKKIFTDCSCVQPNPANPFANMTDEDLDFDQVLGKAISGSCPLDCTTAFHIFLGVVCMLKFFGATGRSSNFLVGVRCVDEKDKPVAMGFSVTVLSLFAFVPSPIFFGYILDTTCMVWGKTCTGTGNCWLYDGYNLRYVMNIIAALLIAIGTFFDGCVWYYVKNLLIFDDEVKIKAVGTGD</sequence>
<evidence type="ECO:0000259" key="9">
    <source>
        <dbReference type="PROSITE" id="PS51465"/>
    </source>
</evidence>
<proteinExistence type="inferred from homology"/>
<dbReference type="NCBIfam" id="TIGR00805">
    <property type="entry name" value="oat"/>
    <property type="match status" value="1"/>
</dbReference>
<feature type="transmembrane region" description="Helical" evidence="8">
    <location>
        <begin position="441"/>
        <end position="461"/>
    </location>
</feature>
<evidence type="ECO:0000313" key="11">
    <source>
        <dbReference type="Proteomes" id="UP001359485"/>
    </source>
</evidence>
<keyword evidence="11" id="KW-1185">Reference proteome</keyword>
<evidence type="ECO:0000256" key="1">
    <source>
        <dbReference type="ARBA" id="ARBA00004651"/>
    </source>
</evidence>
<feature type="domain" description="Kazal-like" evidence="9">
    <location>
        <begin position="507"/>
        <end position="563"/>
    </location>
</feature>
<dbReference type="InterPro" id="IPR004156">
    <property type="entry name" value="OATP"/>
</dbReference>
<feature type="transmembrane region" description="Helical" evidence="8">
    <location>
        <begin position="688"/>
        <end position="712"/>
    </location>
</feature>
<comment type="caution">
    <text evidence="10">The sequence shown here is derived from an EMBL/GenBank/DDBJ whole genome shotgun (WGS) entry which is preliminary data.</text>
</comment>
<dbReference type="Proteomes" id="UP001359485">
    <property type="component" value="Unassembled WGS sequence"/>
</dbReference>
<evidence type="ECO:0000256" key="3">
    <source>
        <dbReference type="ARBA" id="ARBA00022475"/>
    </source>
</evidence>
<feature type="transmembrane region" description="Helical" evidence="8">
    <location>
        <begin position="335"/>
        <end position="356"/>
    </location>
</feature>
<feature type="transmembrane region" description="Helical" evidence="8">
    <location>
        <begin position="146"/>
        <end position="167"/>
    </location>
</feature>
<dbReference type="SUPFAM" id="SSF100895">
    <property type="entry name" value="Kazal-type serine protease inhibitors"/>
    <property type="match status" value="1"/>
</dbReference>
<keyword evidence="4 8" id="KW-0812">Transmembrane</keyword>
<evidence type="ECO:0000256" key="6">
    <source>
        <dbReference type="ARBA" id="ARBA00023136"/>
    </source>
</evidence>
<name>A0ABR1AWK3_POLSC</name>
<keyword evidence="6 8" id="KW-0472">Membrane</keyword>
<dbReference type="PANTHER" id="PTHR11388:SF76">
    <property type="entry name" value="SOLUTE CARRIER ORGANIC ANION TRANSPORTER FAMILY MEMBER"/>
    <property type="match status" value="1"/>
</dbReference>
<feature type="transmembrane region" description="Helical" evidence="8">
    <location>
        <begin position="402"/>
        <end position="421"/>
    </location>
</feature>
<dbReference type="PANTHER" id="PTHR11388">
    <property type="entry name" value="ORGANIC ANION TRANSPORTER"/>
    <property type="match status" value="1"/>
</dbReference>
<feature type="transmembrane region" description="Helical" evidence="8">
    <location>
        <begin position="107"/>
        <end position="126"/>
    </location>
</feature>
<dbReference type="EMBL" id="JAWJWF010000008">
    <property type="protein sequence ID" value="KAK6630311.1"/>
    <property type="molecule type" value="Genomic_DNA"/>
</dbReference>
<comment type="subcellular location">
    <subcellularLocation>
        <location evidence="1 8">Cell membrane</location>
        <topology evidence="1 8">Multi-pass membrane protein</topology>
    </subcellularLocation>
</comment>
<keyword evidence="8" id="KW-0813">Transport</keyword>
<evidence type="ECO:0000256" key="2">
    <source>
        <dbReference type="ARBA" id="ARBA00009657"/>
    </source>
</evidence>
<evidence type="ECO:0000256" key="7">
    <source>
        <dbReference type="ARBA" id="ARBA00023157"/>
    </source>
</evidence>
<organism evidence="10 11">
    <name type="scientific">Polyplax serrata</name>
    <name type="common">Common mouse louse</name>
    <dbReference type="NCBI Taxonomy" id="468196"/>
    <lineage>
        <taxon>Eukaryota</taxon>
        <taxon>Metazoa</taxon>
        <taxon>Ecdysozoa</taxon>
        <taxon>Arthropoda</taxon>
        <taxon>Hexapoda</taxon>
        <taxon>Insecta</taxon>
        <taxon>Pterygota</taxon>
        <taxon>Neoptera</taxon>
        <taxon>Paraneoptera</taxon>
        <taxon>Psocodea</taxon>
        <taxon>Troctomorpha</taxon>
        <taxon>Phthiraptera</taxon>
        <taxon>Anoplura</taxon>
        <taxon>Polyplacidae</taxon>
        <taxon>Polyplax</taxon>
    </lineage>
</organism>
<dbReference type="InterPro" id="IPR002350">
    <property type="entry name" value="Kazal_dom"/>
</dbReference>
<evidence type="ECO:0000256" key="4">
    <source>
        <dbReference type="ARBA" id="ARBA00022692"/>
    </source>
</evidence>
<gene>
    <name evidence="10" type="ORF">RUM44_004978</name>
</gene>
<feature type="transmembrane region" description="Helical" evidence="8">
    <location>
        <begin position="174"/>
        <end position="196"/>
    </location>
</feature>
<comment type="similarity">
    <text evidence="2 8">Belongs to the organo anion transporter (TC 2.A.60) family.</text>
</comment>
<dbReference type="Pfam" id="PF07648">
    <property type="entry name" value="Kazal_2"/>
    <property type="match status" value="1"/>
</dbReference>
<evidence type="ECO:0000256" key="8">
    <source>
        <dbReference type="RuleBase" id="RU362056"/>
    </source>
</evidence>
<keyword evidence="8" id="KW-0406">Ion transport</keyword>
<feature type="transmembrane region" description="Helical" evidence="8">
    <location>
        <begin position="473"/>
        <end position="492"/>
    </location>
</feature>
<evidence type="ECO:0000313" key="10">
    <source>
        <dbReference type="EMBL" id="KAK6630311.1"/>
    </source>
</evidence>
<feature type="transmembrane region" description="Helical" evidence="8">
    <location>
        <begin position="252"/>
        <end position="272"/>
    </location>
</feature>
<dbReference type="Gene3D" id="1.20.1250.20">
    <property type="entry name" value="MFS general substrate transporter like domains"/>
    <property type="match status" value="1"/>
</dbReference>
<dbReference type="CDD" id="cd17336">
    <property type="entry name" value="MFS_SLCO_OATP"/>
    <property type="match status" value="1"/>
</dbReference>